<gene>
    <name evidence="3" type="ORF">DFH07DRAFT_940007</name>
</gene>
<dbReference type="Gene3D" id="3.40.50.720">
    <property type="entry name" value="NAD(P)-binding Rossmann-like Domain"/>
    <property type="match status" value="1"/>
</dbReference>
<proteinExistence type="inferred from homology"/>
<evidence type="ECO:0000313" key="4">
    <source>
        <dbReference type="Proteomes" id="UP001215280"/>
    </source>
</evidence>
<keyword evidence="4" id="KW-1185">Reference proteome</keyword>
<evidence type="ECO:0000256" key="1">
    <source>
        <dbReference type="ARBA" id="ARBA00006484"/>
    </source>
</evidence>
<comment type="caution">
    <text evidence="3">The sequence shown here is derived from an EMBL/GenBank/DDBJ whole genome shotgun (WGS) entry which is preliminary data.</text>
</comment>
<keyword evidence="2" id="KW-0560">Oxidoreductase</keyword>
<dbReference type="GO" id="GO:0016491">
    <property type="term" value="F:oxidoreductase activity"/>
    <property type="evidence" value="ECO:0007669"/>
    <property type="project" value="UniProtKB-KW"/>
</dbReference>
<protein>
    <submittedName>
        <fullName evidence="3">Uncharacterized protein</fullName>
    </submittedName>
</protein>
<dbReference type="EMBL" id="JARJLG010000050">
    <property type="protein sequence ID" value="KAJ7760074.1"/>
    <property type="molecule type" value="Genomic_DNA"/>
</dbReference>
<dbReference type="Pfam" id="PF00106">
    <property type="entry name" value="adh_short"/>
    <property type="match status" value="1"/>
</dbReference>
<evidence type="ECO:0000313" key="3">
    <source>
        <dbReference type="EMBL" id="KAJ7760074.1"/>
    </source>
</evidence>
<name>A0AAD7JD21_9AGAR</name>
<dbReference type="AlphaFoldDB" id="A0AAD7JD21"/>
<evidence type="ECO:0000256" key="2">
    <source>
        <dbReference type="ARBA" id="ARBA00023002"/>
    </source>
</evidence>
<organism evidence="3 4">
    <name type="scientific">Mycena maculata</name>
    <dbReference type="NCBI Taxonomy" id="230809"/>
    <lineage>
        <taxon>Eukaryota</taxon>
        <taxon>Fungi</taxon>
        <taxon>Dikarya</taxon>
        <taxon>Basidiomycota</taxon>
        <taxon>Agaricomycotina</taxon>
        <taxon>Agaricomycetes</taxon>
        <taxon>Agaricomycetidae</taxon>
        <taxon>Agaricales</taxon>
        <taxon>Marasmiineae</taxon>
        <taxon>Mycenaceae</taxon>
        <taxon>Mycena</taxon>
    </lineage>
</organism>
<dbReference type="PANTHER" id="PTHR24320">
    <property type="entry name" value="RETINOL DEHYDROGENASE"/>
    <property type="match status" value="1"/>
</dbReference>
<dbReference type="PANTHER" id="PTHR24320:SF283">
    <property type="entry name" value="RETINOL DEHYDROGENASE 11"/>
    <property type="match status" value="1"/>
</dbReference>
<dbReference type="InterPro" id="IPR036291">
    <property type="entry name" value="NAD(P)-bd_dom_sf"/>
</dbReference>
<sequence>MSEPRFVNSGNISSHYKLRIDRTANPEPHSPPSFVSIAHIPMSPSPVFSSTTTAEEVATAFAADIKGKNVLITGTSINGIGFETALAIARHASLVVISGYNAERLELSEDAIKKEVPGANIHRLILNLSSLVNVRKAAAQVNAYPEPLHVLVHNAAAPVASFKLTVDGLENQFATDHVGPFLLRIHFLTCQIDLCQRGLTCIDLCGDFRQFVGNDLGTFSQSQGISRFSRAPALIFAMFTRYPGDL</sequence>
<accession>A0AAD7JD21</accession>
<dbReference type="SUPFAM" id="SSF51735">
    <property type="entry name" value="NAD(P)-binding Rossmann-fold domains"/>
    <property type="match status" value="1"/>
</dbReference>
<dbReference type="InterPro" id="IPR002347">
    <property type="entry name" value="SDR_fam"/>
</dbReference>
<comment type="similarity">
    <text evidence="1">Belongs to the short-chain dehydrogenases/reductases (SDR) family.</text>
</comment>
<reference evidence="3" key="1">
    <citation type="submission" date="2023-03" db="EMBL/GenBank/DDBJ databases">
        <title>Massive genome expansion in bonnet fungi (Mycena s.s.) driven by repeated elements and novel gene families across ecological guilds.</title>
        <authorList>
            <consortium name="Lawrence Berkeley National Laboratory"/>
            <person name="Harder C.B."/>
            <person name="Miyauchi S."/>
            <person name="Viragh M."/>
            <person name="Kuo A."/>
            <person name="Thoen E."/>
            <person name="Andreopoulos B."/>
            <person name="Lu D."/>
            <person name="Skrede I."/>
            <person name="Drula E."/>
            <person name="Henrissat B."/>
            <person name="Morin E."/>
            <person name="Kohler A."/>
            <person name="Barry K."/>
            <person name="LaButti K."/>
            <person name="Morin E."/>
            <person name="Salamov A."/>
            <person name="Lipzen A."/>
            <person name="Mereny Z."/>
            <person name="Hegedus B."/>
            <person name="Baldrian P."/>
            <person name="Stursova M."/>
            <person name="Weitz H."/>
            <person name="Taylor A."/>
            <person name="Grigoriev I.V."/>
            <person name="Nagy L.G."/>
            <person name="Martin F."/>
            <person name="Kauserud H."/>
        </authorList>
    </citation>
    <scope>NUCLEOTIDE SEQUENCE</scope>
    <source>
        <strain evidence="3">CBHHK188m</strain>
    </source>
</reference>
<dbReference type="Proteomes" id="UP001215280">
    <property type="component" value="Unassembled WGS sequence"/>
</dbReference>